<proteinExistence type="predicted"/>
<dbReference type="AlphaFoldDB" id="A0A1Y2G7H9"/>
<accession>A0A1Y2G7H9</accession>
<reference evidence="2 4" key="1">
    <citation type="submission" date="2016-07" db="EMBL/GenBank/DDBJ databases">
        <title>Pervasive Adenine N6-methylation of Active Genes in Fungi.</title>
        <authorList>
            <consortium name="DOE Joint Genome Institute"/>
            <person name="Mondo S.J."/>
            <person name="Dannebaum R.O."/>
            <person name="Kuo R.C."/>
            <person name="Labutti K."/>
            <person name="Haridas S."/>
            <person name="Kuo A."/>
            <person name="Salamov A."/>
            <person name="Ahrendt S.R."/>
            <person name="Lipzen A."/>
            <person name="Sullivan W."/>
            <person name="Andreopoulos W.B."/>
            <person name="Clum A."/>
            <person name="Lindquist E."/>
            <person name="Daum C."/>
            <person name="Ramamoorthy G.K."/>
            <person name="Gryganskyi A."/>
            <person name="Culley D."/>
            <person name="Magnuson J.K."/>
            <person name="James T.Y."/>
            <person name="O'Malley M.A."/>
            <person name="Stajich J.E."/>
            <person name="Spatafora J.W."/>
            <person name="Visel A."/>
            <person name="Grigoriev I.V."/>
        </authorList>
    </citation>
    <scope>NUCLEOTIDE SEQUENCE [LARGE SCALE GENOMIC DNA]</scope>
    <source>
        <strain evidence="2 4">NRRL 3116</strain>
    </source>
</reference>
<feature type="chain" id="PRO_5011907705" evidence="1">
    <location>
        <begin position="22"/>
        <end position="187"/>
    </location>
</feature>
<dbReference type="Gene3D" id="2.60.20.10">
    <property type="entry name" value="Crystallins"/>
    <property type="match status" value="1"/>
</dbReference>
<organism evidence="2 4">
    <name type="scientific">Lobosporangium transversale</name>
    <dbReference type="NCBI Taxonomy" id="64571"/>
    <lineage>
        <taxon>Eukaryota</taxon>
        <taxon>Fungi</taxon>
        <taxon>Fungi incertae sedis</taxon>
        <taxon>Mucoromycota</taxon>
        <taxon>Mortierellomycotina</taxon>
        <taxon>Mortierellomycetes</taxon>
        <taxon>Mortierellales</taxon>
        <taxon>Mortierellaceae</taxon>
        <taxon>Lobosporangium</taxon>
    </lineage>
</organism>
<dbReference type="EMBL" id="MCFF01000092">
    <property type="protein sequence ID" value="ORY93698.1"/>
    <property type="molecule type" value="Genomic_DNA"/>
</dbReference>
<sequence>MPGLFRILTALALGLAPLVQGQGQSSVPALGAPVAEIFHGATASAATAPVRELAAGVAPTILSFFEHFNYRGECFSCGWPPYGKCVRITPGNKKSVASGIVIQQMDTRKGYTSVTFYEGDSCNGTYFRNSGEWQDEIIAYATLADFNDKIKSYVINDSELEPGVGVKPDPDKDPLTEICTTDYCYHP</sequence>
<feature type="signal peptide" evidence="1">
    <location>
        <begin position="1"/>
        <end position="21"/>
    </location>
</feature>
<dbReference type="EMBL" id="MCFF01000092">
    <property type="protein sequence ID" value="ORY93691.1"/>
    <property type="molecule type" value="Genomic_DNA"/>
</dbReference>
<dbReference type="InParanoid" id="A0A1Y2G7H9"/>
<gene>
    <name evidence="3" type="ORF">BCR41DRAFT_402489</name>
    <name evidence="2" type="ORF">BCR41DRAFT_417001</name>
</gene>
<protein>
    <submittedName>
        <fullName evidence="2">Uncharacterized protein</fullName>
    </submittedName>
</protein>
<evidence type="ECO:0000313" key="4">
    <source>
        <dbReference type="Proteomes" id="UP000193648"/>
    </source>
</evidence>
<evidence type="ECO:0000256" key="1">
    <source>
        <dbReference type="SAM" id="SignalP"/>
    </source>
</evidence>
<dbReference type="RefSeq" id="XP_021875193.1">
    <property type="nucleotide sequence ID" value="XM_022029318.1"/>
</dbReference>
<evidence type="ECO:0000313" key="3">
    <source>
        <dbReference type="EMBL" id="ORY93698.1"/>
    </source>
</evidence>
<keyword evidence="1" id="KW-0732">Signal</keyword>
<name>A0A1Y2G7H9_9FUNG</name>
<dbReference type="GeneID" id="33571161"/>
<evidence type="ECO:0000313" key="2">
    <source>
        <dbReference type="EMBL" id="ORY93691.1"/>
    </source>
</evidence>
<keyword evidence="4" id="KW-1185">Reference proteome</keyword>
<comment type="caution">
    <text evidence="2">The sequence shown here is derived from an EMBL/GenBank/DDBJ whole genome shotgun (WGS) entry which is preliminary data.</text>
</comment>
<dbReference type="Proteomes" id="UP000193648">
    <property type="component" value="Unassembled WGS sequence"/>
</dbReference>